<name>A0A0E9W373_ANGAN</name>
<dbReference type="AlphaFoldDB" id="A0A0E9W373"/>
<proteinExistence type="predicted"/>
<evidence type="ECO:0000313" key="2">
    <source>
        <dbReference type="EMBL" id="JAH84030.1"/>
    </source>
</evidence>
<feature type="compositionally biased region" description="Basic residues" evidence="1">
    <location>
        <begin position="39"/>
        <end position="49"/>
    </location>
</feature>
<evidence type="ECO:0000256" key="1">
    <source>
        <dbReference type="SAM" id="MobiDB-lite"/>
    </source>
</evidence>
<accession>A0A0E9W373</accession>
<dbReference type="EMBL" id="GBXM01024547">
    <property type="protein sequence ID" value="JAH84030.1"/>
    <property type="molecule type" value="Transcribed_RNA"/>
</dbReference>
<feature type="compositionally biased region" description="Pro residues" evidence="1">
    <location>
        <begin position="1"/>
        <end position="10"/>
    </location>
</feature>
<protein>
    <submittedName>
        <fullName evidence="2">Uncharacterized protein</fullName>
    </submittedName>
</protein>
<organism evidence="2">
    <name type="scientific">Anguilla anguilla</name>
    <name type="common">European freshwater eel</name>
    <name type="synonym">Muraena anguilla</name>
    <dbReference type="NCBI Taxonomy" id="7936"/>
    <lineage>
        <taxon>Eukaryota</taxon>
        <taxon>Metazoa</taxon>
        <taxon>Chordata</taxon>
        <taxon>Craniata</taxon>
        <taxon>Vertebrata</taxon>
        <taxon>Euteleostomi</taxon>
        <taxon>Actinopterygii</taxon>
        <taxon>Neopterygii</taxon>
        <taxon>Teleostei</taxon>
        <taxon>Anguilliformes</taxon>
        <taxon>Anguillidae</taxon>
        <taxon>Anguilla</taxon>
    </lineage>
</organism>
<feature type="region of interest" description="Disordered" evidence="1">
    <location>
        <begin position="1"/>
        <end position="57"/>
    </location>
</feature>
<reference evidence="2" key="2">
    <citation type="journal article" date="2015" name="Fish Shellfish Immunol.">
        <title>Early steps in the European eel (Anguilla anguilla)-Vibrio vulnificus interaction in the gills: Role of the RtxA13 toxin.</title>
        <authorList>
            <person name="Callol A."/>
            <person name="Pajuelo D."/>
            <person name="Ebbesson L."/>
            <person name="Teles M."/>
            <person name="MacKenzie S."/>
            <person name="Amaro C."/>
        </authorList>
    </citation>
    <scope>NUCLEOTIDE SEQUENCE</scope>
</reference>
<reference evidence="2" key="1">
    <citation type="submission" date="2014-11" db="EMBL/GenBank/DDBJ databases">
        <authorList>
            <person name="Amaro Gonzalez C."/>
        </authorList>
    </citation>
    <scope>NUCLEOTIDE SEQUENCE</scope>
</reference>
<sequence length="57" mass="6055">MDLGPSPSPSPLSLTPLGSPPSLPLQHRQALPLRPGMRTGHHHNGRKGWTKATGRTA</sequence>